<comment type="caution">
    <text evidence="1">The sequence shown here is derived from an EMBL/GenBank/DDBJ whole genome shotgun (WGS) entry which is preliminary data.</text>
</comment>
<name>A0A8H7RSP5_9FUNG</name>
<evidence type="ECO:0000313" key="1">
    <source>
        <dbReference type="EMBL" id="KAG2216476.1"/>
    </source>
</evidence>
<sequence>MENYLTTTFITRSENDGTPITLTILRLEYRDWIKDQEAIYNYRFYNKTKSDGGRRLKNNEYLEHGYIHPPPGQKRGREMNHLFSMNGPPRGEKSFCCNCQAGFTAFVNNDSVDKNMITVQYWRKHTGHEPGSNIDTTSAQVEKSLTWRNIKHMLRLDKDVLENILDSEDYDQLPQS</sequence>
<organism evidence="1 2">
    <name type="scientific">Circinella minor</name>
    <dbReference type="NCBI Taxonomy" id="1195481"/>
    <lineage>
        <taxon>Eukaryota</taxon>
        <taxon>Fungi</taxon>
        <taxon>Fungi incertae sedis</taxon>
        <taxon>Mucoromycota</taxon>
        <taxon>Mucoromycotina</taxon>
        <taxon>Mucoromycetes</taxon>
        <taxon>Mucorales</taxon>
        <taxon>Lichtheimiaceae</taxon>
        <taxon>Circinella</taxon>
    </lineage>
</organism>
<protein>
    <submittedName>
        <fullName evidence="1">Uncharacterized protein</fullName>
    </submittedName>
</protein>
<proteinExistence type="predicted"/>
<evidence type="ECO:0000313" key="2">
    <source>
        <dbReference type="Proteomes" id="UP000646827"/>
    </source>
</evidence>
<feature type="non-terminal residue" evidence="1">
    <location>
        <position position="176"/>
    </location>
</feature>
<keyword evidence="2" id="KW-1185">Reference proteome</keyword>
<accession>A0A8H7RSP5</accession>
<dbReference type="AlphaFoldDB" id="A0A8H7RSP5"/>
<dbReference type="OrthoDB" id="2289406at2759"/>
<gene>
    <name evidence="1" type="ORF">INT45_014036</name>
</gene>
<dbReference type="EMBL" id="JAEPRB010000398">
    <property type="protein sequence ID" value="KAG2216476.1"/>
    <property type="molecule type" value="Genomic_DNA"/>
</dbReference>
<reference evidence="1 2" key="1">
    <citation type="submission" date="2020-12" db="EMBL/GenBank/DDBJ databases">
        <title>Metabolic potential, ecology and presence of endohyphal bacteria is reflected in genomic diversity of Mucoromycotina.</title>
        <authorList>
            <person name="Muszewska A."/>
            <person name="Okrasinska A."/>
            <person name="Steczkiewicz K."/>
            <person name="Drgas O."/>
            <person name="Orlowska M."/>
            <person name="Perlinska-Lenart U."/>
            <person name="Aleksandrzak-Piekarczyk T."/>
            <person name="Szatraj K."/>
            <person name="Zielenkiewicz U."/>
            <person name="Pilsyk S."/>
            <person name="Malc E."/>
            <person name="Mieczkowski P."/>
            <person name="Kruszewska J.S."/>
            <person name="Biernat P."/>
            <person name="Pawlowska J."/>
        </authorList>
    </citation>
    <scope>NUCLEOTIDE SEQUENCE [LARGE SCALE GENOMIC DNA]</scope>
    <source>
        <strain evidence="1 2">CBS 142.35</strain>
    </source>
</reference>
<dbReference type="Proteomes" id="UP000646827">
    <property type="component" value="Unassembled WGS sequence"/>
</dbReference>